<keyword evidence="2" id="KW-1185">Reference proteome</keyword>
<comment type="caution">
    <text evidence="1">The sequence shown here is derived from an EMBL/GenBank/DDBJ whole genome shotgun (WGS) entry which is preliminary data.</text>
</comment>
<sequence length="37" mass="4143">MRPPSSHRSTWRSSGDDNVALLPIDLDRFEEIDGTDG</sequence>
<protein>
    <submittedName>
        <fullName evidence="1">Uncharacterized protein</fullName>
    </submittedName>
</protein>
<evidence type="ECO:0000313" key="1">
    <source>
        <dbReference type="EMBL" id="MDR6594547.1"/>
    </source>
</evidence>
<organism evidence="1 2">
    <name type="scientific">Saccharothrix longispora</name>
    <dbReference type="NCBI Taxonomy" id="33920"/>
    <lineage>
        <taxon>Bacteria</taxon>
        <taxon>Bacillati</taxon>
        <taxon>Actinomycetota</taxon>
        <taxon>Actinomycetes</taxon>
        <taxon>Pseudonocardiales</taxon>
        <taxon>Pseudonocardiaceae</taxon>
        <taxon>Saccharothrix</taxon>
    </lineage>
</organism>
<dbReference type="EMBL" id="JAVDSG010000001">
    <property type="protein sequence ID" value="MDR6594547.1"/>
    <property type="molecule type" value="Genomic_DNA"/>
</dbReference>
<name>A0ABU1PV75_9PSEU</name>
<gene>
    <name evidence="1" type="ORF">J2S66_002931</name>
</gene>
<reference evidence="1 2" key="1">
    <citation type="submission" date="2023-07" db="EMBL/GenBank/DDBJ databases">
        <title>Sequencing the genomes of 1000 actinobacteria strains.</title>
        <authorList>
            <person name="Klenk H.-P."/>
        </authorList>
    </citation>
    <scope>NUCLEOTIDE SEQUENCE [LARGE SCALE GENOMIC DNA]</scope>
    <source>
        <strain evidence="1 2">DSM 43749</strain>
    </source>
</reference>
<dbReference type="Proteomes" id="UP001268819">
    <property type="component" value="Unassembled WGS sequence"/>
</dbReference>
<evidence type="ECO:0000313" key="2">
    <source>
        <dbReference type="Proteomes" id="UP001268819"/>
    </source>
</evidence>
<accession>A0ABU1PV75</accession>
<proteinExistence type="predicted"/>